<reference evidence="5 6" key="1">
    <citation type="submission" date="2019-05" db="EMBL/GenBank/DDBJ databases">
        <title>Emergence of the Ug99 lineage of the wheat stem rust pathogen through somatic hybridization.</title>
        <authorList>
            <person name="Li F."/>
            <person name="Upadhyaya N.M."/>
            <person name="Sperschneider J."/>
            <person name="Matny O."/>
            <person name="Nguyen-Phuc H."/>
            <person name="Mago R."/>
            <person name="Raley C."/>
            <person name="Miller M.E."/>
            <person name="Silverstein K.A.T."/>
            <person name="Henningsen E."/>
            <person name="Hirsch C.D."/>
            <person name="Visser B."/>
            <person name="Pretorius Z.A."/>
            <person name="Steffenson B.J."/>
            <person name="Schwessinger B."/>
            <person name="Dodds P.N."/>
            <person name="Figueroa M."/>
        </authorList>
    </citation>
    <scope>NUCLEOTIDE SEQUENCE [LARGE SCALE GENOMIC DNA]</scope>
    <source>
        <strain evidence="5">21-0</strain>
    </source>
</reference>
<keyword evidence="3" id="KW-0812">Transmembrane</keyword>
<feature type="compositionally biased region" description="Low complexity" evidence="2">
    <location>
        <begin position="71"/>
        <end position="121"/>
    </location>
</feature>
<feature type="compositionally biased region" description="Polar residues" evidence="2">
    <location>
        <begin position="166"/>
        <end position="180"/>
    </location>
</feature>
<sequence>MAESSSQETEWEAIEILKERGGKYYIRWAGIDPETNKAWKPTWEPKRMANELLVDDWKEKKKKKRKRRSSGRNSYRSESISYWSSTDSTTAKTTAELTRTSTRLSILDNPHSTPSSSSIISTKRKRRKTHETSTPASPVSSKLHSIHDHQSSPQPSTPSQLNSSQKLKQTVIPETQSQSQSDEELDTGNQKTQTNPSGNLLFFFCIKRKQKLMDLLAITTVNPNQKTPNRLPMTSSSLPKNPLQAAKNSLSKRKQKKPGPTPPANPTPKIPIRLPLTSSSLPEELIREAEDSISKRKQKKHKPNPPAAADPNPKTPPPDHLSPYPTQDPPEPAEDSDGPATPTQETSQAQDIALNLFSNDSSSHQSSEVEDEYSNLGQARTPNRPSPLLSSNNDQVIPPRNSYEPDAETADLIASLNDYDDPDHLSRMVRYISQSPIDADNKRFILKFINNPLSYLADPTNEIEQLRQEHTLGGYLGFEIKRQKAGSINLWLQGLGGSHPSWVVRWDSAKNRKKVAKLLFRYLSSRKRSCSDTSESRVSERTDAKPEPSHLSKDPNDHQSCSSQSHQPQESEIKPDPLVPDDNPAPFDVNSAPLDVQESESSELLKVLAPSPPADAPTDAPPDDMHTDAPPDDIHTDAQLDNIHTDAPADEIHTDAPFDEIHTETPLDKIHVDPALPLSTGLLGELQPDTAIPPEDKVCPSEVEPLLNKTAAGEGRSEVEPLSNRVDAAVESRSQIKHLSIKTDTDREDRMSKEELRGVLTGLRVLLKGALEASSHQENNAHKISRLQADLEKEKETVAELKNRLWDRDGEITGRQADLEKEKETVAELKNRLQDQDAEITRQQALQADLKKQNEITAAELNNRVWDQGQKSTEKKEKQKGRSNDVGCMKASIPVSALDLCSSLSASEKRAYNQGLEAFLEKKGNRGRAGMDFGSVAIDIITRFLNFLPSVMPYIQENQVDVARSLSAKVIMASKSKDFADTLRCAPGLIQVSYPDPFWNQQKVKFETIWEAASEDDAAPTGSWQTLLCMFARGDKDNTSTYTDHSSRKLLLDAAFTRVDQLVKDSIAAVTGKIQPQKSSTTDTSSLDGIRKAEVFLHQKVQGYGGTRGKGASKNSYDTKNFLLKRIHQVFLALSLCMESTTVAQLENEYKNKPNITAAQLKEYKSSLQSNAIFRTGPPDISSCDWSISRRESYAVLASFMAFGVAGLFTSFINYRRYTLADSYGILTFGDQRIKAIKDMGMTETSSHPLVDGAWKYLNGHILKLLHASNIQRGDSNDWFQATKLWAKALAPEVVGEMVLADVWEEINIPAQSITSRGNQALHPLLDQDWL</sequence>
<feature type="compositionally biased region" description="Basic and acidic residues" evidence="2">
    <location>
        <begin position="284"/>
        <end position="294"/>
    </location>
</feature>
<keyword evidence="3" id="KW-1133">Transmembrane helix</keyword>
<feature type="compositionally biased region" description="Pro residues" evidence="2">
    <location>
        <begin position="259"/>
        <end position="269"/>
    </location>
</feature>
<feature type="compositionally biased region" description="Polar residues" evidence="2">
    <location>
        <begin position="187"/>
        <end position="197"/>
    </location>
</feature>
<keyword evidence="3" id="KW-0472">Membrane</keyword>
<dbReference type="PROSITE" id="PS50013">
    <property type="entry name" value="CHROMO_2"/>
    <property type="match status" value="1"/>
</dbReference>
<feature type="compositionally biased region" description="Basic residues" evidence="2">
    <location>
        <begin position="60"/>
        <end position="70"/>
    </location>
</feature>
<dbReference type="EMBL" id="VSWC01000080">
    <property type="protein sequence ID" value="KAA1092625.1"/>
    <property type="molecule type" value="Genomic_DNA"/>
</dbReference>
<feature type="coiled-coil region" evidence="1">
    <location>
        <begin position="784"/>
        <end position="846"/>
    </location>
</feature>
<dbReference type="InterPro" id="IPR000953">
    <property type="entry name" value="Chromo/chromo_shadow_dom"/>
</dbReference>
<feature type="compositionally biased region" description="Low complexity" evidence="2">
    <location>
        <begin position="151"/>
        <end position="165"/>
    </location>
</feature>
<keyword evidence="1" id="KW-0175">Coiled coil</keyword>
<evidence type="ECO:0000256" key="3">
    <source>
        <dbReference type="SAM" id="Phobius"/>
    </source>
</evidence>
<evidence type="ECO:0000313" key="5">
    <source>
        <dbReference type="EMBL" id="KAA1092625.1"/>
    </source>
</evidence>
<evidence type="ECO:0000313" key="6">
    <source>
        <dbReference type="Proteomes" id="UP000324748"/>
    </source>
</evidence>
<dbReference type="PROSITE" id="PS00018">
    <property type="entry name" value="EF_HAND_1"/>
    <property type="match status" value="1"/>
</dbReference>
<feature type="compositionally biased region" description="Low complexity" evidence="2">
    <location>
        <begin position="270"/>
        <end position="283"/>
    </location>
</feature>
<feature type="compositionally biased region" description="Basic and acidic residues" evidence="2">
    <location>
        <begin position="872"/>
        <end position="883"/>
    </location>
</feature>
<feature type="compositionally biased region" description="Low complexity" evidence="2">
    <location>
        <begin position="558"/>
        <end position="568"/>
    </location>
</feature>
<feature type="compositionally biased region" description="Pro residues" evidence="2">
    <location>
        <begin position="304"/>
        <end position="330"/>
    </location>
</feature>
<protein>
    <recommendedName>
        <fullName evidence="4">Chromo domain-containing protein</fullName>
    </recommendedName>
</protein>
<feature type="compositionally biased region" description="Basic and acidic residues" evidence="2">
    <location>
        <begin position="623"/>
        <end position="638"/>
    </location>
</feature>
<evidence type="ECO:0000259" key="4">
    <source>
        <dbReference type="PROSITE" id="PS50013"/>
    </source>
</evidence>
<feature type="region of interest" description="Disordered" evidence="2">
    <location>
        <begin position="223"/>
        <end position="348"/>
    </location>
</feature>
<dbReference type="OrthoDB" id="2504021at2759"/>
<proteinExistence type="predicted"/>
<comment type="caution">
    <text evidence="5">The sequence shown here is derived from an EMBL/GenBank/DDBJ whole genome shotgun (WGS) entry which is preliminary data.</text>
</comment>
<gene>
    <name evidence="5" type="ORF">PGT21_008776</name>
</gene>
<feature type="region of interest" description="Disordered" evidence="2">
    <location>
        <begin position="531"/>
        <end position="651"/>
    </location>
</feature>
<feature type="domain" description="Chromo" evidence="4">
    <location>
        <begin position="11"/>
        <end position="69"/>
    </location>
</feature>
<name>A0A5B0NTZ4_PUCGR</name>
<dbReference type="InterPro" id="IPR018247">
    <property type="entry name" value="EF_Hand_1_Ca_BS"/>
</dbReference>
<feature type="compositionally biased region" description="Polar residues" evidence="2">
    <location>
        <begin position="375"/>
        <end position="395"/>
    </location>
</feature>
<keyword evidence="6" id="KW-1185">Reference proteome</keyword>
<feature type="compositionally biased region" description="Polar residues" evidence="2">
    <location>
        <begin position="223"/>
        <end position="239"/>
    </location>
</feature>
<dbReference type="Proteomes" id="UP000324748">
    <property type="component" value="Unassembled WGS sequence"/>
</dbReference>
<evidence type="ECO:0000256" key="2">
    <source>
        <dbReference type="SAM" id="MobiDB-lite"/>
    </source>
</evidence>
<feature type="compositionally biased region" description="Basic and acidic residues" evidence="2">
    <location>
        <begin position="534"/>
        <end position="557"/>
    </location>
</feature>
<organism evidence="5 6">
    <name type="scientific">Puccinia graminis f. sp. tritici</name>
    <dbReference type="NCBI Taxonomy" id="56615"/>
    <lineage>
        <taxon>Eukaryota</taxon>
        <taxon>Fungi</taxon>
        <taxon>Dikarya</taxon>
        <taxon>Basidiomycota</taxon>
        <taxon>Pucciniomycotina</taxon>
        <taxon>Pucciniomycetes</taxon>
        <taxon>Pucciniales</taxon>
        <taxon>Pucciniaceae</taxon>
        <taxon>Puccinia</taxon>
    </lineage>
</organism>
<evidence type="ECO:0000256" key="1">
    <source>
        <dbReference type="SAM" id="Coils"/>
    </source>
</evidence>
<accession>A0A5B0NTZ4</accession>
<feature type="transmembrane region" description="Helical" evidence="3">
    <location>
        <begin position="1194"/>
        <end position="1215"/>
    </location>
</feature>
<feature type="compositionally biased region" description="Polar residues" evidence="2">
    <location>
        <begin position="132"/>
        <end position="143"/>
    </location>
</feature>
<feature type="region of interest" description="Disordered" evidence="2">
    <location>
        <begin position="56"/>
        <end position="197"/>
    </location>
</feature>
<feature type="region of interest" description="Disordered" evidence="2">
    <location>
        <begin position="861"/>
        <end position="886"/>
    </location>
</feature>
<feature type="region of interest" description="Disordered" evidence="2">
    <location>
        <begin position="360"/>
        <end position="403"/>
    </location>
</feature>